<evidence type="ECO:0000313" key="1">
    <source>
        <dbReference type="EMBL" id="CAJ0856987.1"/>
    </source>
</evidence>
<proteinExistence type="predicted"/>
<organism evidence="1">
    <name type="scientific">freshwater sediment metagenome</name>
    <dbReference type="NCBI Taxonomy" id="556182"/>
    <lineage>
        <taxon>unclassified sequences</taxon>
        <taxon>metagenomes</taxon>
        <taxon>ecological metagenomes</taxon>
    </lineage>
</organism>
<name>A0AA48RC82_9ZZZZ</name>
<gene>
    <name evidence="1" type="ORF">AMST5_00973</name>
</gene>
<reference evidence="1" key="1">
    <citation type="submission" date="2023-07" db="EMBL/GenBank/DDBJ databases">
        <authorList>
            <person name="Pelsma A.J. K."/>
        </authorList>
    </citation>
    <scope>NUCLEOTIDE SEQUENCE</scope>
</reference>
<protein>
    <submittedName>
        <fullName evidence="1">Uncharacterized protein</fullName>
    </submittedName>
</protein>
<sequence length="377" mass="42534">MIGSRIEPKRVIYEYDGPVIFIATLGVIDFLFYKAAEDDETDTFIASETGDHVLDVMLAGRLSVLGALRSERVFIFKCTADLRITFFQKVDFQQIDPKILPRKTTPIFSHFAPAVDYYEQATSFFSVRFEGKSLKKHSIPFSRFKQLIDETYDATRRLFSPAGLGQARSPLFDYPLFEPAFSSLIISVGPPTFNLSKISKKLGDDLNAQELTAQFKGRQQSFFDELTNIVQVAEARKLKADDIDEHYYVIDSVRSILPTEDNDLSSVEFVAADAGNPRKLKVSERVGGAIEGAYKEISRTKVTRRGTVDIINNTSHSFVMIPSQGGKKITCYASWDDFDKLLVNPRFRPKAMISATGRFEKRAQRDLLILTESPTLE</sequence>
<dbReference type="AlphaFoldDB" id="A0AA48RC82"/>
<accession>A0AA48RC82</accession>
<dbReference type="EMBL" id="OY288114">
    <property type="protein sequence ID" value="CAJ0856987.1"/>
    <property type="molecule type" value="Genomic_DNA"/>
</dbReference>